<comment type="caution">
    <text evidence="1">The sequence shown here is derived from an EMBL/GenBank/DDBJ whole genome shotgun (WGS) entry which is preliminary data.</text>
</comment>
<organism evidence="1 2">
    <name type="scientific">Phyllostomus discolor</name>
    <name type="common">pale spear-nosed bat</name>
    <dbReference type="NCBI Taxonomy" id="89673"/>
    <lineage>
        <taxon>Eukaryota</taxon>
        <taxon>Metazoa</taxon>
        <taxon>Chordata</taxon>
        <taxon>Craniata</taxon>
        <taxon>Vertebrata</taxon>
        <taxon>Euteleostomi</taxon>
        <taxon>Mammalia</taxon>
        <taxon>Eutheria</taxon>
        <taxon>Laurasiatheria</taxon>
        <taxon>Chiroptera</taxon>
        <taxon>Yangochiroptera</taxon>
        <taxon>Phyllostomidae</taxon>
        <taxon>Phyllostominae</taxon>
        <taxon>Phyllostomus</taxon>
    </lineage>
</organism>
<dbReference type="EMBL" id="JABVXQ010000005">
    <property type="protein sequence ID" value="KAF6109532.1"/>
    <property type="molecule type" value="Genomic_DNA"/>
</dbReference>
<accession>A0A834ADW4</accession>
<protein>
    <submittedName>
        <fullName evidence="1">Uncharacterized protein</fullName>
    </submittedName>
</protein>
<evidence type="ECO:0000313" key="1">
    <source>
        <dbReference type="EMBL" id="KAF6109532.1"/>
    </source>
</evidence>
<dbReference type="AlphaFoldDB" id="A0A834ADW4"/>
<dbReference type="Proteomes" id="UP000664940">
    <property type="component" value="Unassembled WGS sequence"/>
</dbReference>
<gene>
    <name evidence="1" type="ORF">HJG60_010805</name>
</gene>
<sequence length="127" mass="14597">MSKKGQRDTKFPVLRLYTQGRSCPRECTSPTLSDTCGVEALLPQRCPSLRRGALKEDGMLLCLCGFWVEREGWGCRFRFEVIMSEWTKTPSIVPEDTHTTVEGWMGRLQEPYRILTFLCSSREAETK</sequence>
<evidence type="ECO:0000313" key="2">
    <source>
        <dbReference type="Proteomes" id="UP000664940"/>
    </source>
</evidence>
<name>A0A834ADW4_9CHIR</name>
<reference evidence="1 2" key="1">
    <citation type="journal article" date="2020" name="Nature">
        <title>Six reference-quality genomes reveal evolution of bat adaptations.</title>
        <authorList>
            <person name="Jebb D."/>
            <person name="Huang Z."/>
            <person name="Pippel M."/>
            <person name="Hughes G.M."/>
            <person name="Lavrichenko K."/>
            <person name="Devanna P."/>
            <person name="Winkler S."/>
            <person name="Jermiin L.S."/>
            <person name="Skirmuntt E.C."/>
            <person name="Katzourakis A."/>
            <person name="Burkitt-Gray L."/>
            <person name="Ray D.A."/>
            <person name="Sullivan K.A.M."/>
            <person name="Roscito J.G."/>
            <person name="Kirilenko B.M."/>
            <person name="Davalos L.M."/>
            <person name="Corthals A.P."/>
            <person name="Power M.L."/>
            <person name="Jones G."/>
            <person name="Ransome R.D."/>
            <person name="Dechmann D.K.N."/>
            <person name="Locatelli A.G."/>
            <person name="Puechmaille S.J."/>
            <person name="Fedrigo O."/>
            <person name="Jarvis E.D."/>
            <person name="Hiller M."/>
            <person name="Vernes S.C."/>
            <person name="Myers E.W."/>
            <person name="Teeling E.C."/>
        </authorList>
    </citation>
    <scope>NUCLEOTIDE SEQUENCE [LARGE SCALE GENOMIC DNA]</scope>
    <source>
        <strain evidence="1">Bat1K_MPI-CBG_1</strain>
    </source>
</reference>
<proteinExistence type="predicted"/>